<dbReference type="InterPro" id="IPR032710">
    <property type="entry name" value="NTF2-like_dom_sf"/>
</dbReference>
<reference evidence="3" key="1">
    <citation type="journal article" date="2019" name="Int. J. Syst. Evol. Microbiol.">
        <title>The Global Catalogue of Microorganisms (GCM) 10K type strain sequencing project: providing services to taxonomists for standard genome sequencing and annotation.</title>
        <authorList>
            <consortium name="The Broad Institute Genomics Platform"/>
            <consortium name="The Broad Institute Genome Sequencing Center for Infectious Disease"/>
            <person name="Wu L."/>
            <person name="Ma J."/>
        </authorList>
    </citation>
    <scope>NUCLEOTIDE SEQUENCE [LARGE SCALE GENOMIC DNA]</scope>
    <source>
        <strain evidence="3">CGMCC 4.7177</strain>
    </source>
</reference>
<proteinExistence type="predicted"/>
<evidence type="ECO:0000313" key="3">
    <source>
        <dbReference type="Proteomes" id="UP001595839"/>
    </source>
</evidence>
<dbReference type="SUPFAM" id="SSF54427">
    <property type="entry name" value="NTF2-like"/>
    <property type="match status" value="1"/>
</dbReference>
<dbReference type="Proteomes" id="UP001595839">
    <property type="component" value="Unassembled WGS sequence"/>
</dbReference>
<gene>
    <name evidence="2" type="ORF">ACFPIH_51330</name>
</gene>
<dbReference type="EMBL" id="JBHSFK010000060">
    <property type="protein sequence ID" value="MFC4507712.1"/>
    <property type="molecule type" value="Genomic_DNA"/>
</dbReference>
<dbReference type="RefSeq" id="WP_381186831.1">
    <property type="nucleotide sequence ID" value="NZ_JBHSFK010000060.1"/>
</dbReference>
<sequence>MRVVRQDACGFPESAWRQQYPDATYDIKRVISEGDLVLLHSSVVLTPGTRGIAAIDIFRFRGGKIAEHWDVVQDVPETSANDNTMF</sequence>
<dbReference type="Gene3D" id="3.10.450.50">
    <property type="match status" value="1"/>
</dbReference>
<accession>A0ABV9B6H8</accession>
<dbReference type="Pfam" id="PF12680">
    <property type="entry name" value="SnoaL_2"/>
    <property type="match status" value="1"/>
</dbReference>
<feature type="domain" description="SnoaL-like" evidence="1">
    <location>
        <begin position="15"/>
        <end position="68"/>
    </location>
</feature>
<evidence type="ECO:0000259" key="1">
    <source>
        <dbReference type="Pfam" id="PF12680"/>
    </source>
</evidence>
<organism evidence="2 3">
    <name type="scientific">Streptomyces vulcanius</name>
    <dbReference type="NCBI Taxonomy" id="1441876"/>
    <lineage>
        <taxon>Bacteria</taxon>
        <taxon>Bacillati</taxon>
        <taxon>Actinomycetota</taxon>
        <taxon>Actinomycetes</taxon>
        <taxon>Kitasatosporales</taxon>
        <taxon>Streptomycetaceae</taxon>
        <taxon>Streptomyces</taxon>
    </lineage>
</organism>
<comment type="caution">
    <text evidence="2">The sequence shown here is derived from an EMBL/GenBank/DDBJ whole genome shotgun (WGS) entry which is preliminary data.</text>
</comment>
<protein>
    <submittedName>
        <fullName evidence="2">Nuclear transport factor 2 family protein</fullName>
    </submittedName>
</protein>
<name>A0ABV9B6H8_9ACTN</name>
<dbReference type="InterPro" id="IPR037401">
    <property type="entry name" value="SnoaL-like"/>
</dbReference>
<keyword evidence="3" id="KW-1185">Reference proteome</keyword>
<evidence type="ECO:0000313" key="2">
    <source>
        <dbReference type="EMBL" id="MFC4507712.1"/>
    </source>
</evidence>